<dbReference type="GO" id="GO:0006281">
    <property type="term" value="P:DNA repair"/>
    <property type="evidence" value="ECO:0007669"/>
    <property type="project" value="TreeGrafter"/>
</dbReference>
<dbReference type="GO" id="GO:0008967">
    <property type="term" value="F:phosphoglycolate phosphatase activity"/>
    <property type="evidence" value="ECO:0007669"/>
    <property type="project" value="UniProtKB-EC"/>
</dbReference>
<comment type="similarity">
    <text evidence="3">Belongs to the HAD-like hydrolase superfamily. CbbY/CbbZ/Gph/YieH family.</text>
</comment>
<evidence type="ECO:0000256" key="3">
    <source>
        <dbReference type="ARBA" id="ARBA00006171"/>
    </source>
</evidence>
<sequence>MTASKIPAQLPAVRVFLFDFDGVLVDSLGDIASSVNAALRHFDCPELEQETVRGFVGDGARCLLSRAFAAAAGKAGLPPALSDAELDERLAWYKRWYETHAVEKTVLYPGVAALLEGIRAAGAASAVVSNKPARVSAVIAEKLGIAADLCAIIGPEDTGKTKPAPDGLAEALRRINGARKDGGLPYTPADVLMTGDSPQDIQAGKNFGCRTCAVLGGYTPAGRLLAAGADFSVRTAGELIQIVP</sequence>
<dbReference type="SFLD" id="SFLDG01129">
    <property type="entry name" value="C1.5:_HAD__Beta-PGM__Phosphata"/>
    <property type="match status" value="1"/>
</dbReference>
<dbReference type="SUPFAM" id="SSF56784">
    <property type="entry name" value="HAD-like"/>
    <property type="match status" value="1"/>
</dbReference>
<dbReference type="InterPro" id="IPR023214">
    <property type="entry name" value="HAD_sf"/>
</dbReference>
<accession>A0A9D9ER06</accession>
<dbReference type="InterPro" id="IPR041492">
    <property type="entry name" value="HAD_2"/>
</dbReference>
<comment type="caution">
    <text evidence="5">The sequence shown here is derived from an EMBL/GenBank/DDBJ whole genome shotgun (WGS) entry which is preliminary data.</text>
</comment>
<dbReference type="Gene3D" id="3.40.50.1000">
    <property type="entry name" value="HAD superfamily/HAD-like"/>
    <property type="match status" value="1"/>
</dbReference>
<gene>
    <name evidence="5" type="ORF">IAA96_08695</name>
</gene>
<dbReference type="InterPro" id="IPR036412">
    <property type="entry name" value="HAD-like_sf"/>
</dbReference>
<reference evidence="5" key="1">
    <citation type="submission" date="2020-10" db="EMBL/GenBank/DDBJ databases">
        <authorList>
            <person name="Gilroy R."/>
        </authorList>
    </citation>
    <scope>NUCLEOTIDE SEQUENCE</scope>
    <source>
        <strain evidence="5">B3-4054</strain>
    </source>
</reference>
<dbReference type="Pfam" id="PF13419">
    <property type="entry name" value="HAD_2"/>
    <property type="match status" value="1"/>
</dbReference>
<dbReference type="Proteomes" id="UP000823616">
    <property type="component" value="Unassembled WGS sequence"/>
</dbReference>
<comment type="pathway">
    <text evidence="2">Organic acid metabolism; glycolate biosynthesis; glycolate from 2-phosphoglycolate: step 1/1.</text>
</comment>
<evidence type="ECO:0000256" key="2">
    <source>
        <dbReference type="ARBA" id="ARBA00004818"/>
    </source>
</evidence>
<evidence type="ECO:0000256" key="1">
    <source>
        <dbReference type="ARBA" id="ARBA00000830"/>
    </source>
</evidence>
<evidence type="ECO:0000313" key="5">
    <source>
        <dbReference type="EMBL" id="MBO8451166.1"/>
    </source>
</evidence>
<dbReference type="EMBL" id="JADIMS010000159">
    <property type="protein sequence ID" value="MBO8451166.1"/>
    <property type="molecule type" value="Genomic_DNA"/>
</dbReference>
<comment type="catalytic activity">
    <reaction evidence="1">
        <text>2-phosphoglycolate + H2O = glycolate + phosphate</text>
        <dbReference type="Rhea" id="RHEA:14369"/>
        <dbReference type="ChEBI" id="CHEBI:15377"/>
        <dbReference type="ChEBI" id="CHEBI:29805"/>
        <dbReference type="ChEBI" id="CHEBI:43474"/>
        <dbReference type="ChEBI" id="CHEBI:58033"/>
        <dbReference type="EC" id="3.1.3.18"/>
    </reaction>
</comment>
<dbReference type="PANTHER" id="PTHR43434:SF1">
    <property type="entry name" value="PHOSPHOGLYCOLATE PHOSPHATASE"/>
    <property type="match status" value="1"/>
</dbReference>
<protein>
    <recommendedName>
        <fullName evidence="4">phosphoglycolate phosphatase</fullName>
        <ecNumber evidence="4">3.1.3.18</ecNumber>
    </recommendedName>
</protein>
<dbReference type="EC" id="3.1.3.18" evidence="4"/>
<dbReference type="SFLD" id="SFLDS00003">
    <property type="entry name" value="Haloacid_Dehalogenase"/>
    <property type="match status" value="1"/>
</dbReference>
<reference evidence="5" key="2">
    <citation type="journal article" date="2021" name="PeerJ">
        <title>Extensive microbial diversity within the chicken gut microbiome revealed by metagenomics and culture.</title>
        <authorList>
            <person name="Gilroy R."/>
            <person name="Ravi A."/>
            <person name="Getino M."/>
            <person name="Pursley I."/>
            <person name="Horton D.L."/>
            <person name="Alikhan N.F."/>
            <person name="Baker D."/>
            <person name="Gharbi K."/>
            <person name="Hall N."/>
            <person name="Watson M."/>
            <person name="Adriaenssens E.M."/>
            <person name="Foster-Nyarko E."/>
            <person name="Jarju S."/>
            <person name="Secka A."/>
            <person name="Antonio M."/>
            <person name="Oren A."/>
            <person name="Chaudhuri R.R."/>
            <person name="La Ragione R."/>
            <person name="Hildebrand F."/>
            <person name="Pallen M.J."/>
        </authorList>
    </citation>
    <scope>NUCLEOTIDE SEQUENCE</scope>
    <source>
        <strain evidence="5">B3-4054</strain>
    </source>
</reference>
<dbReference type="InterPro" id="IPR050155">
    <property type="entry name" value="HAD-like_hydrolase_sf"/>
</dbReference>
<evidence type="ECO:0000313" key="6">
    <source>
        <dbReference type="Proteomes" id="UP000823616"/>
    </source>
</evidence>
<organism evidence="5 6">
    <name type="scientific">Candidatus Avitreponema avistercoris</name>
    <dbReference type="NCBI Taxonomy" id="2840705"/>
    <lineage>
        <taxon>Bacteria</taxon>
        <taxon>Pseudomonadati</taxon>
        <taxon>Spirochaetota</taxon>
        <taxon>Spirochaetia</taxon>
        <taxon>Spirochaetales</taxon>
        <taxon>Candidatus Avitreponema</taxon>
    </lineage>
</organism>
<dbReference type="GO" id="GO:0005829">
    <property type="term" value="C:cytosol"/>
    <property type="evidence" value="ECO:0007669"/>
    <property type="project" value="TreeGrafter"/>
</dbReference>
<name>A0A9D9ER06_9SPIR</name>
<keyword evidence="5" id="KW-0378">Hydrolase</keyword>
<dbReference type="AlphaFoldDB" id="A0A9D9ER06"/>
<proteinExistence type="inferred from homology"/>
<dbReference type="Gene3D" id="1.10.150.240">
    <property type="entry name" value="Putative phosphatase, domain 2"/>
    <property type="match status" value="1"/>
</dbReference>
<dbReference type="InterPro" id="IPR023198">
    <property type="entry name" value="PGP-like_dom2"/>
</dbReference>
<evidence type="ECO:0000256" key="4">
    <source>
        <dbReference type="ARBA" id="ARBA00013078"/>
    </source>
</evidence>
<dbReference type="PANTHER" id="PTHR43434">
    <property type="entry name" value="PHOSPHOGLYCOLATE PHOSPHATASE"/>
    <property type="match status" value="1"/>
</dbReference>